<dbReference type="PANTHER" id="PTHR45621">
    <property type="entry name" value="OS01G0588500 PROTEIN-RELATED"/>
    <property type="match status" value="1"/>
</dbReference>
<keyword evidence="11" id="KW-0472">Membrane</keyword>
<evidence type="ECO:0000256" key="5">
    <source>
        <dbReference type="ARBA" id="ARBA00022553"/>
    </source>
</evidence>
<evidence type="ECO:0000259" key="17">
    <source>
        <dbReference type="PROSITE" id="PS50011"/>
    </source>
</evidence>
<dbReference type="AlphaFoldDB" id="A0A9W7H8E1"/>
<comment type="catalytic activity">
    <reaction evidence="12">
        <text>L-threonyl-[protein] + ATP = O-phospho-L-threonyl-[protein] + ADP + H(+)</text>
        <dbReference type="Rhea" id="RHEA:46608"/>
        <dbReference type="Rhea" id="RHEA-COMP:11060"/>
        <dbReference type="Rhea" id="RHEA-COMP:11605"/>
        <dbReference type="ChEBI" id="CHEBI:15378"/>
        <dbReference type="ChEBI" id="CHEBI:30013"/>
        <dbReference type="ChEBI" id="CHEBI:30616"/>
        <dbReference type="ChEBI" id="CHEBI:61977"/>
        <dbReference type="ChEBI" id="CHEBI:456216"/>
        <dbReference type="EC" id="2.7.11.1"/>
    </reaction>
</comment>
<dbReference type="OrthoDB" id="4062651at2759"/>
<dbReference type="PROSITE" id="PS50011">
    <property type="entry name" value="PROTEIN_KINASE_DOM"/>
    <property type="match status" value="1"/>
</dbReference>
<dbReference type="InterPro" id="IPR017441">
    <property type="entry name" value="Protein_kinase_ATP_BS"/>
</dbReference>
<reference evidence="18" key="1">
    <citation type="submission" date="2023-05" db="EMBL/GenBank/DDBJ databases">
        <title>Genome and transcriptome analyses reveal genes involved in the formation of fine ridges on petal epidermal cells in Hibiscus trionum.</title>
        <authorList>
            <person name="Koshimizu S."/>
            <person name="Masuda S."/>
            <person name="Ishii T."/>
            <person name="Shirasu K."/>
            <person name="Hoshino A."/>
            <person name="Arita M."/>
        </authorList>
    </citation>
    <scope>NUCLEOTIDE SEQUENCE</scope>
    <source>
        <strain evidence="18">Hamamatsu line</strain>
    </source>
</reference>
<comment type="subcellular location">
    <subcellularLocation>
        <location evidence="1">Cell membrane</location>
        <topology evidence="1">Peripheral membrane protein</topology>
    </subcellularLocation>
</comment>
<dbReference type="Proteomes" id="UP001165190">
    <property type="component" value="Unassembled WGS sequence"/>
</dbReference>
<feature type="region of interest" description="Disordered" evidence="16">
    <location>
        <begin position="13"/>
        <end position="64"/>
    </location>
</feature>
<feature type="compositionally biased region" description="Polar residues" evidence="16">
    <location>
        <begin position="19"/>
        <end position="30"/>
    </location>
</feature>
<dbReference type="Gene3D" id="3.30.200.20">
    <property type="entry name" value="Phosphorylase Kinase, domain 1"/>
    <property type="match status" value="1"/>
</dbReference>
<evidence type="ECO:0000256" key="7">
    <source>
        <dbReference type="ARBA" id="ARBA00022741"/>
    </source>
</evidence>
<dbReference type="CDD" id="cd14066">
    <property type="entry name" value="STKc_IRAK"/>
    <property type="match status" value="1"/>
</dbReference>
<feature type="domain" description="Protein kinase" evidence="17">
    <location>
        <begin position="85"/>
        <end position="369"/>
    </location>
</feature>
<keyword evidence="5" id="KW-0597">Phosphoprotein</keyword>
<evidence type="ECO:0000256" key="6">
    <source>
        <dbReference type="ARBA" id="ARBA00022679"/>
    </source>
</evidence>
<evidence type="ECO:0000256" key="12">
    <source>
        <dbReference type="ARBA" id="ARBA00047899"/>
    </source>
</evidence>
<keyword evidence="18" id="KW-0675">Receptor</keyword>
<dbReference type="EMBL" id="BSYR01000010">
    <property type="protein sequence ID" value="GMI71230.1"/>
    <property type="molecule type" value="Genomic_DNA"/>
</dbReference>
<keyword evidence="4" id="KW-1003">Cell membrane</keyword>
<organism evidence="18 19">
    <name type="scientific">Hibiscus trionum</name>
    <name type="common">Flower of an hour</name>
    <dbReference type="NCBI Taxonomy" id="183268"/>
    <lineage>
        <taxon>Eukaryota</taxon>
        <taxon>Viridiplantae</taxon>
        <taxon>Streptophyta</taxon>
        <taxon>Embryophyta</taxon>
        <taxon>Tracheophyta</taxon>
        <taxon>Spermatophyta</taxon>
        <taxon>Magnoliopsida</taxon>
        <taxon>eudicotyledons</taxon>
        <taxon>Gunneridae</taxon>
        <taxon>Pentapetalae</taxon>
        <taxon>rosids</taxon>
        <taxon>malvids</taxon>
        <taxon>Malvales</taxon>
        <taxon>Malvaceae</taxon>
        <taxon>Malvoideae</taxon>
        <taxon>Hibiscus</taxon>
    </lineage>
</organism>
<evidence type="ECO:0000256" key="11">
    <source>
        <dbReference type="ARBA" id="ARBA00023136"/>
    </source>
</evidence>
<keyword evidence="10 15" id="KW-0067">ATP-binding</keyword>
<dbReference type="SUPFAM" id="SSF56112">
    <property type="entry name" value="Protein kinase-like (PK-like)"/>
    <property type="match status" value="1"/>
</dbReference>
<evidence type="ECO:0000256" key="8">
    <source>
        <dbReference type="ARBA" id="ARBA00022777"/>
    </source>
</evidence>
<evidence type="ECO:0000256" key="16">
    <source>
        <dbReference type="SAM" id="MobiDB-lite"/>
    </source>
</evidence>
<dbReference type="FunFam" id="1.10.510.10:FF:000715">
    <property type="entry name" value="Serine/threonine-protein kinase PCRK2"/>
    <property type="match status" value="1"/>
</dbReference>
<accession>A0A9W7H8E1</accession>
<dbReference type="PROSITE" id="PS00107">
    <property type="entry name" value="PROTEIN_KINASE_ATP"/>
    <property type="match status" value="1"/>
</dbReference>
<evidence type="ECO:0000256" key="1">
    <source>
        <dbReference type="ARBA" id="ARBA00004202"/>
    </source>
</evidence>
<evidence type="ECO:0000256" key="4">
    <source>
        <dbReference type="ARBA" id="ARBA00022475"/>
    </source>
</evidence>
<keyword evidence="9" id="KW-0611">Plant defense</keyword>
<evidence type="ECO:0000256" key="9">
    <source>
        <dbReference type="ARBA" id="ARBA00022821"/>
    </source>
</evidence>
<evidence type="ECO:0000313" key="19">
    <source>
        <dbReference type="Proteomes" id="UP001165190"/>
    </source>
</evidence>
<evidence type="ECO:0000256" key="14">
    <source>
        <dbReference type="ARBA" id="ARBA00066005"/>
    </source>
</evidence>
<dbReference type="GO" id="GO:0005524">
    <property type="term" value="F:ATP binding"/>
    <property type="evidence" value="ECO:0007669"/>
    <property type="project" value="UniProtKB-UniRule"/>
</dbReference>
<dbReference type="GO" id="GO:0080142">
    <property type="term" value="P:regulation of salicylic acid biosynthetic process"/>
    <property type="evidence" value="ECO:0007669"/>
    <property type="project" value="UniProtKB-ARBA"/>
</dbReference>
<keyword evidence="7 15" id="KW-0547">Nucleotide-binding</keyword>
<evidence type="ECO:0000256" key="10">
    <source>
        <dbReference type="ARBA" id="ARBA00022840"/>
    </source>
</evidence>
<feature type="compositionally biased region" description="Polar residues" evidence="16">
    <location>
        <begin position="40"/>
        <end position="64"/>
    </location>
</feature>
<gene>
    <name evidence="18" type="ORF">HRI_000792300</name>
</gene>
<evidence type="ECO:0000313" key="18">
    <source>
        <dbReference type="EMBL" id="GMI71230.1"/>
    </source>
</evidence>
<evidence type="ECO:0000256" key="3">
    <source>
        <dbReference type="ARBA" id="ARBA00012513"/>
    </source>
</evidence>
<dbReference type="InterPro" id="IPR011009">
    <property type="entry name" value="Kinase-like_dom_sf"/>
</dbReference>
<comment type="catalytic activity">
    <reaction evidence="13">
        <text>L-seryl-[protein] + ATP = O-phospho-L-seryl-[protein] + ADP + H(+)</text>
        <dbReference type="Rhea" id="RHEA:17989"/>
        <dbReference type="Rhea" id="RHEA-COMP:9863"/>
        <dbReference type="Rhea" id="RHEA-COMP:11604"/>
        <dbReference type="ChEBI" id="CHEBI:15378"/>
        <dbReference type="ChEBI" id="CHEBI:29999"/>
        <dbReference type="ChEBI" id="CHEBI:30616"/>
        <dbReference type="ChEBI" id="CHEBI:83421"/>
        <dbReference type="ChEBI" id="CHEBI:456216"/>
        <dbReference type="EC" id="2.7.11.1"/>
    </reaction>
</comment>
<evidence type="ECO:0000256" key="15">
    <source>
        <dbReference type="PROSITE-ProRule" id="PRU10141"/>
    </source>
</evidence>
<dbReference type="Gene3D" id="1.10.510.10">
    <property type="entry name" value="Transferase(Phosphotransferase) domain 1"/>
    <property type="match status" value="1"/>
</dbReference>
<dbReference type="InterPro" id="IPR000719">
    <property type="entry name" value="Prot_kinase_dom"/>
</dbReference>
<dbReference type="GO" id="GO:0004674">
    <property type="term" value="F:protein serine/threonine kinase activity"/>
    <property type="evidence" value="ECO:0007669"/>
    <property type="project" value="UniProtKB-EC"/>
</dbReference>
<name>A0A9W7H8E1_HIBTR</name>
<evidence type="ECO:0000256" key="2">
    <source>
        <dbReference type="ARBA" id="ARBA00008684"/>
    </source>
</evidence>
<dbReference type="EC" id="2.7.11.1" evidence="3"/>
<comment type="similarity">
    <text evidence="2">Belongs to the protein kinase superfamily. Ser/Thr protein kinase family.</text>
</comment>
<evidence type="ECO:0000256" key="13">
    <source>
        <dbReference type="ARBA" id="ARBA00048679"/>
    </source>
</evidence>
<feature type="binding site" evidence="15">
    <location>
        <position position="119"/>
    </location>
    <ligand>
        <name>ATP</name>
        <dbReference type="ChEBI" id="CHEBI:30616"/>
    </ligand>
</feature>
<dbReference type="GO" id="GO:0006952">
    <property type="term" value="P:defense response"/>
    <property type="evidence" value="ECO:0007669"/>
    <property type="project" value="UniProtKB-KW"/>
</dbReference>
<sequence>MKCFTFPNWYKKDEPKTPRSVSNRSMNSTCTDREIARSGSELNSQNDSGVSTESMERSSFPSMSQRPCNLRVFTVSELKSATKNFSRSFMLGEGGFGCVYKGSLKSPEDPSQKVEVAVKQLDKKGLQGHKEWVTEVNVLGVVEHPNLVKLVGYCAEDDERGIQRLLIYEYMPNKSVENHLSVRSETTLSWAMRLKIAQDAARGLAYLHEGMDFQVIFRDFKSSNILLDEQWNAKLSDFGLARLGPSEGLTHVSTAVVGTMGYAAPEYIRTGRLTSKIDVWSYGVFLYELITGRRPLDKSRPKHEQNLLEWVKPYLSDKKFQLILDPRLKGKYQLKSAKRLVVVANRCLVRNPKSRPKMSEVLEMVNRIVEAAGSGTPERRLKDACTEPGRERKRRVIDFKSGEKFVGSWIPKVIRTW</sequence>
<proteinExistence type="inferred from homology"/>
<keyword evidence="6" id="KW-0808">Transferase</keyword>
<dbReference type="Pfam" id="PF00069">
    <property type="entry name" value="Pkinase"/>
    <property type="match status" value="1"/>
</dbReference>
<dbReference type="GO" id="GO:0002221">
    <property type="term" value="P:pattern recognition receptor signaling pathway"/>
    <property type="evidence" value="ECO:0007669"/>
    <property type="project" value="UniProtKB-ARBA"/>
</dbReference>
<dbReference type="FunFam" id="3.30.200.20:FF:000228">
    <property type="entry name" value="Serine/threonine-protein kinase BIK1"/>
    <property type="match status" value="1"/>
</dbReference>
<dbReference type="InterPro" id="IPR050823">
    <property type="entry name" value="Plant_Ser_Thr_Prot_Kinase"/>
</dbReference>
<keyword evidence="8 18" id="KW-0418">Kinase</keyword>
<keyword evidence="19" id="KW-1185">Reference proteome</keyword>
<dbReference type="GO" id="GO:0005886">
    <property type="term" value="C:plasma membrane"/>
    <property type="evidence" value="ECO:0007669"/>
    <property type="project" value="UniProtKB-SubCell"/>
</dbReference>
<comment type="subunit">
    <text evidence="14">Interacts with FLS2.</text>
</comment>
<comment type="caution">
    <text evidence="18">The sequence shown here is derived from an EMBL/GenBank/DDBJ whole genome shotgun (WGS) entry which is preliminary data.</text>
</comment>
<protein>
    <recommendedName>
        <fullName evidence="3">non-specific serine/threonine protein kinase</fullName>
        <ecNumber evidence="3">2.7.11.1</ecNumber>
    </recommendedName>
</protein>